<dbReference type="AlphaFoldDB" id="A0A3Q9J349"/>
<evidence type="ECO:0008006" key="4">
    <source>
        <dbReference type="Google" id="ProtNLM"/>
    </source>
</evidence>
<keyword evidence="1" id="KW-1133">Transmembrane helix</keyword>
<gene>
    <name evidence="2" type="ORF">CVS47_02047</name>
</gene>
<accession>A0A3Q9J349</accession>
<evidence type="ECO:0000256" key="1">
    <source>
        <dbReference type="SAM" id="Phobius"/>
    </source>
</evidence>
<dbReference type="InterPro" id="IPR036259">
    <property type="entry name" value="MFS_trans_sf"/>
</dbReference>
<dbReference type="InterPro" id="IPR011701">
    <property type="entry name" value="MFS"/>
</dbReference>
<dbReference type="KEGG" id="mlv:CVS47_02047"/>
<feature type="transmembrane region" description="Helical" evidence="1">
    <location>
        <begin position="239"/>
        <end position="259"/>
    </location>
</feature>
<organism evidence="2 3">
    <name type="scientific">Microbacterium lemovicicum</name>
    <dbReference type="NCBI Taxonomy" id="1072463"/>
    <lineage>
        <taxon>Bacteria</taxon>
        <taxon>Bacillati</taxon>
        <taxon>Actinomycetota</taxon>
        <taxon>Actinomycetes</taxon>
        <taxon>Micrococcales</taxon>
        <taxon>Microbacteriaceae</taxon>
        <taxon>Microbacterium</taxon>
    </lineage>
</organism>
<keyword evidence="1" id="KW-0472">Membrane</keyword>
<keyword evidence="3" id="KW-1185">Reference proteome</keyword>
<dbReference type="Proteomes" id="UP000276888">
    <property type="component" value="Chromosome"/>
</dbReference>
<name>A0A3Q9J349_9MICO</name>
<keyword evidence="1" id="KW-0812">Transmembrane</keyword>
<dbReference type="SUPFAM" id="SSF103473">
    <property type="entry name" value="MFS general substrate transporter"/>
    <property type="match status" value="1"/>
</dbReference>
<feature type="transmembrane region" description="Helical" evidence="1">
    <location>
        <begin position="172"/>
        <end position="195"/>
    </location>
</feature>
<dbReference type="PANTHER" id="PTHR23542">
    <property type="match status" value="1"/>
</dbReference>
<dbReference type="Gene3D" id="1.20.1250.20">
    <property type="entry name" value="MFS general substrate transporter like domains"/>
    <property type="match status" value="1"/>
</dbReference>
<sequence>MSANLENRWMTAFGALLRTSVHRRDARTALGHRSACGITLRVRPRRVAGCGVVSLRAIVTPTPLGRYRGEVAGYRDLLRTPGVGRIIAAQLTARFPNGMTSLAVLLHIEHVTGSYGAAGLVLAAASVGQAVSGPVTSRWMGIWGMRRVLTLTLLVCASAITTLALVQTSLPVYMALGLVAGLSTPPVQSAVRTIYPKMVNSRQLTPLFSLDASLQEIIWILAPVVITFVATQVGTWEALILIVVILLGGGGWFILSPEVGRVRIPRSRRAFGKVLTKPPVVLATVIGFLLIGACSAVEAGVVATFGHGGLEAGIVLAVFSIGSLAGGLSSGSIPMGPWAMARRLGIVAVGLAATMVSLDVWWLGGTLLFAGIGIAPALAVIFAMTSASVKFSDTAEAYGWVGTGQLIGAAAGSAVAGFLIDGVGPQGAYVAATAFAVIGVAVAVVFVRGFPDLRHRDASPIPDTEPVGTIT</sequence>
<dbReference type="EMBL" id="CP031423">
    <property type="protein sequence ID" value="AZS37411.1"/>
    <property type="molecule type" value="Genomic_DNA"/>
</dbReference>
<proteinExistence type="predicted"/>
<feature type="transmembrane region" description="Helical" evidence="1">
    <location>
        <begin position="216"/>
        <end position="233"/>
    </location>
</feature>
<feature type="transmembrane region" description="Helical" evidence="1">
    <location>
        <begin position="344"/>
        <end position="362"/>
    </location>
</feature>
<evidence type="ECO:0000313" key="2">
    <source>
        <dbReference type="EMBL" id="AZS37411.1"/>
    </source>
</evidence>
<feature type="transmembrane region" description="Helical" evidence="1">
    <location>
        <begin position="148"/>
        <end position="166"/>
    </location>
</feature>
<feature type="transmembrane region" description="Helical" evidence="1">
    <location>
        <begin position="397"/>
        <end position="420"/>
    </location>
</feature>
<dbReference type="PANTHER" id="PTHR23542:SF1">
    <property type="entry name" value="MAJOR FACILITATOR SUPERFAMILY (MFS) PROFILE DOMAIN-CONTAINING PROTEIN"/>
    <property type="match status" value="1"/>
</dbReference>
<evidence type="ECO:0000313" key="3">
    <source>
        <dbReference type="Proteomes" id="UP000276888"/>
    </source>
</evidence>
<feature type="transmembrane region" description="Helical" evidence="1">
    <location>
        <begin position="312"/>
        <end position="332"/>
    </location>
</feature>
<protein>
    <recommendedName>
        <fullName evidence="4">Major facilitator superfamily (MFS) profile domain-containing protein</fullName>
    </recommendedName>
</protein>
<dbReference type="GO" id="GO:0022857">
    <property type="term" value="F:transmembrane transporter activity"/>
    <property type="evidence" value="ECO:0007669"/>
    <property type="project" value="InterPro"/>
</dbReference>
<reference evidence="2 3" key="1">
    <citation type="submission" date="2018-08" db="EMBL/GenBank/DDBJ databases">
        <title>Microbacterium lemovicicum sp. nov., a bacterium isolated from a natural uranium-rich soil.</title>
        <authorList>
            <person name="ORTET P."/>
        </authorList>
    </citation>
    <scope>NUCLEOTIDE SEQUENCE [LARGE SCALE GENOMIC DNA]</scope>
    <source>
        <strain evidence="2 3">Viu22</strain>
    </source>
</reference>
<feature type="transmembrane region" description="Helical" evidence="1">
    <location>
        <begin position="280"/>
        <end position="306"/>
    </location>
</feature>
<dbReference type="Pfam" id="PF07690">
    <property type="entry name" value="MFS_1"/>
    <property type="match status" value="1"/>
</dbReference>
<feature type="transmembrane region" description="Helical" evidence="1">
    <location>
        <begin position="368"/>
        <end position="385"/>
    </location>
</feature>
<feature type="transmembrane region" description="Helical" evidence="1">
    <location>
        <begin position="426"/>
        <end position="447"/>
    </location>
</feature>